<name>A1WMY0_VEREI</name>
<dbReference type="OrthoDB" id="943692at2"/>
<dbReference type="InterPro" id="IPR006115">
    <property type="entry name" value="6PGDH_NADP-bd"/>
</dbReference>
<evidence type="ECO:0000259" key="2">
    <source>
        <dbReference type="Pfam" id="PF09130"/>
    </source>
</evidence>
<dbReference type="Gene3D" id="1.10.1040.10">
    <property type="entry name" value="N-(1-d-carboxylethyl)-l-norvaline Dehydrogenase, domain 2"/>
    <property type="match status" value="1"/>
</dbReference>
<dbReference type="EMBL" id="CP000542">
    <property type="protein sequence ID" value="ABM58987.1"/>
    <property type="molecule type" value="Genomic_DNA"/>
</dbReference>
<proteinExistence type="predicted"/>
<dbReference type="GO" id="GO:0050661">
    <property type="term" value="F:NADP binding"/>
    <property type="evidence" value="ECO:0007669"/>
    <property type="project" value="InterPro"/>
</dbReference>
<accession>A1WMY0</accession>
<dbReference type="KEGG" id="vei:Veis_3257"/>
<dbReference type="InterPro" id="IPR036291">
    <property type="entry name" value="NAD(P)-bd_dom_sf"/>
</dbReference>
<dbReference type="eggNOG" id="COG2084">
    <property type="taxonomic scope" value="Bacteria"/>
</dbReference>
<protein>
    <submittedName>
        <fullName evidence="3">6-phosphogluconate dehydrogenase, NAD-binding</fullName>
    </submittedName>
</protein>
<gene>
    <name evidence="3" type="ordered locus">Veis_3257</name>
</gene>
<dbReference type="InterPro" id="IPR015814">
    <property type="entry name" value="Pgluconate_DH_NAD-bd_C"/>
</dbReference>
<dbReference type="Pfam" id="PF09130">
    <property type="entry name" value="DUF1932"/>
    <property type="match status" value="1"/>
</dbReference>
<dbReference type="Proteomes" id="UP000000374">
    <property type="component" value="Chromosome"/>
</dbReference>
<dbReference type="SUPFAM" id="SSF51735">
    <property type="entry name" value="NAD(P)-binding Rossmann-fold domains"/>
    <property type="match status" value="1"/>
</dbReference>
<dbReference type="InterPro" id="IPR013328">
    <property type="entry name" value="6PGD_dom2"/>
</dbReference>
<organism evidence="3 4">
    <name type="scientific">Verminephrobacter eiseniae (strain EF01-2)</name>
    <dbReference type="NCBI Taxonomy" id="391735"/>
    <lineage>
        <taxon>Bacteria</taxon>
        <taxon>Pseudomonadati</taxon>
        <taxon>Pseudomonadota</taxon>
        <taxon>Betaproteobacteria</taxon>
        <taxon>Burkholderiales</taxon>
        <taxon>Comamonadaceae</taxon>
        <taxon>Verminephrobacter</taxon>
    </lineage>
</organism>
<dbReference type="Pfam" id="PF03446">
    <property type="entry name" value="NAD_binding_2"/>
    <property type="match status" value="1"/>
</dbReference>
<feature type="domain" description="6-phosphogluconate dehydrogenase NADP-binding" evidence="1">
    <location>
        <begin position="2"/>
        <end position="138"/>
    </location>
</feature>
<keyword evidence="4" id="KW-1185">Reference proteome</keyword>
<dbReference type="InterPro" id="IPR008927">
    <property type="entry name" value="6-PGluconate_DH-like_C_sf"/>
</dbReference>
<evidence type="ECO:0000313" key="3">
    <source>
        <dbReference type="EMBL" id="ABM58987.1"/>
    </source>
</evidence>
<evidence type="ECO:0000259" key="1">
    <source>
        <dbReference type="Pfam" id="PF03446"/>
    </source>
</evidence>
<feature type="domain" description="Phosphogluconate dehydrogenase NAD-binding putative C-terminal" evidence="2">
    <location>
        <begin position="188"/>
        <end position="256"/>
    </location>
</feature>
<reference evidence="4" key="1">
    <citation type="submission" date="2006-12" db="EMBL/GenBank/DDBJ databases">
        <title>Complete sequence of chromosome 1 of Verminephrobacter eiseniae EF01-2.</title>
        <authorList>
            <person name="Copeland A."/>
            <person name="Lucas S."/>
            <person name="Lapidus A."/>
            <person name="Barry K."/>
            <person name="Detter J.C."/>
            <person name="Glavina del Rio T."/>
            <person name="Dalin E."/>
            <person name="Tice H."/>
            <person name="Pitluck S."/>
            <person name="Chertkov O."/>
            <person name="Brettin T."/>
            <person name="Bruce D."/>
            <person name="Han C."/>
            <person name="Tapia R."/>
            <person name="Gilna P."/>
            <person name="Schmutz J."/>
            <person name="Larimer F."/>
            <person name="Land M."/>
            <person name="Hauser L."/>
            <person name="Kyrpides N."/>
            <person name="Kim E."/>
            <person name="Stahl D."/>
            <person name="Richardson P."/>
        </authorList>
    </citation>
    <scope>NUCLEOTIDE SEQUENCE [LARGE SCALE GENOMIC DNA]</scope>
    <source>
        <strain evidence="4">EF01-2</strain>
    </source>
</reference>
<dbReference type="RefSeq" id="WP_011810979.1">
    <property type="nucleotide sequence ID" value="NC_008786.1"/>
</dbReference>
<sequence length="293" mass="30983">MKIAVIGLGEVGRCYAKALHIAGFQLRLCDTRPAPVASALAATWELPIQTSVGDWLRECDWMLSCVTGAHALGVAEQCLAHAHPGAALCDLTTASPDTKRSAAKLAAARSIRYIDVAIMGAISLSLEKTPLLASGASAAEFAELLTRAGGNARAIHGGAAGDAIALKILRSVFTKGMEALGVELLMAAEAQGVREKLYTQLRDIDETPLRTFIDMLVRTHVIHARRRAHEVHDAAAELAKHGIPSVVLPGVEERFAKTIAKLETQAPPQTEPTIEEALAWLLGKTQPTGAGKG</sequence>
<dbReference type="GeneID" id="76461705"/>
<dbReference type="Gene3D" id="3.40.50.720">
    <property type="entry name" value="NAD(P)-binding Rossmann-like Domain"/>
    <property type="match status" value="1"/>
</dbReference>
<evidence type="ECO:0000313" key="4">
    <source>
        <dbReference type="Proteomes" id="UP000000374"/>
    </source>
</evidence>
<dbReference type="STRING" id="391735.Veis_3257"/>
<dbReference type="SUPFAM" id="SSF48179">
    <property type="entry name" value="6-phosphogluconate dehydrogenase C-terminal domain-like"/>
    <property type="match status" value="1"/>
</dbReference>
<dbReference type="HOGENOM" id="CLU_052530_1_1_4"/>
<dbReference type="AlphaFoldDB" id="A1WMY0"/>